<dbReference type="Proteomes" id="UP001299546">
    <property type="component" value="Unassembled WGS sequence"/>
</dbReference>
<feature type="domain" description="PNPLA" evidence="9">
    <location>
        <begin position="13"/>
        <end position="197"/>
    </location>
</feature>
<evidence type="ECO:0000256" key="1">
    <source>
        <dbReference type="ARBA" id="ARBA00003822"/>
    </source>
</evidence>
<feature type="binding site" evidence="7">
    <location>
        <position position="475"/>
    </location>
    <ligand>
        <name>carbamoyl phosphate</name>
        <dbReference type="ChEBI" id="CHEBI:58228"/>
    </ligand>
</feature>
<dbReference type="NCBIfam" id="NF001986">
    <property type="entry name" value="PRK00779.1"/>
    <property type="match status" value="1"/>
</dbReference>
<dbReference type="PANTHER" id="PTHR45753:SF2">
    <property type="entry name" value="ORNITHINE CARBAMOYLTRANSFERASE"/>
    <property type="match status" value="1"/>
</dbReference>
<dbReference type="EC" id="2.1.3.3" evidence="3 7"/>
<dbReference type="PROSITE" id="PS00097">
    <property type="entry name" value="CARBAMOYLTRANSFERASE"/>
    <property type="match status" value="1"/>
</dbReference>
<evidence type="ECO:0000259" key="9">
    <source>
        <dbReference type="PROSITE" id="PS51635"/>
    </source>
</evidence>
<feature type="binding site" evidence="7">
    <location>
        <position position="666"/>
    </location>
    <ligand>
        <name>carbamoyl phosphate</name>
        <dbReference type="ChEBI" id="CHEBI:58228"/>
    </ligand>
</feature>
<accession>A0ABS8DJS3</accession>
<comment type="caution">
    <text evidence="10">The sequence shown here is derived from an EMBL/GenBank/DDBJ whole genome shotgun (WGS) entry which is preliminary data.</text>
</comment>
<dbReference type="EMBL" id="JAJCIS010000013">
    <property type="protein sequence ID" value="MCB7388686.1"/>
    <property type="molecule type" value="Genomic_DNA"/>
</dbReference>
<dbReference type="PRINTS" id="PR00100">
    <property type="entry name" value="AOTCASE"/>
</dbReference>
<feature type="binding site" evidence="7">
    <location>
        <begin position="424"/>
        <end position="427"/>
    </location>
    <ligand>
        <name>carbamoyl phosphate</name>
        <dbReference type="ChEBI" id="CHEBI:58228"/>
    </ligand>
</feature>
<keyword evidence="5 8" id="KW-0443">Lipid metabolism</keyword>
<evidence type="ECO:0000256" key="8">
    <source>
        <dbReference type="PROSITE-ProRule" id="PRU01161"/>
    </source>
</evidence>
<evidence type="ECO:0000256" key="5">
    <source>
        <dbReference type="ARBA" id="ARBA00023098"/>
    </source>
</evidence>
<dbReference type="HAMAP" id="MF_01109">
    <property type="entry name" value="OTCase"/>
    <property type="match status" value="1"/>
</dbReference>
<feature type="binding site" evidence="7">
    <location>
        <begin position="502"/>
        <end position="505"/>
    </location>
    <ligand>
        <name>carbamoyl phosphate</name>
        <dbReference type="ChEBI" id="CHEBI:58228"/>
    </ligand>
</feature>
<dbReference type="NCBIfam" id="TIGR00658">
    <property type="entry name" value="orni_carb_tr"/>
    <property type="match status" value="1"/>
</dbReference>
<keyword evidence="8" id="KW-0378">Hydrolase</keyword>
<dbReference type="Gene3D" id="3.40.50.1370">
    <property type="entry name" value="Aspartate/ornithine carbamoyltransferase"/>
    <property type="match status" value="2"/>
</dbReference>
<keyword evidence="4 7" id="KW-0808">Transferase</keyword>
<dbReference type="InterPro" id="IPR002641">
    <property type="entry name" value="PNPLA_dom"/>
</dbReference>
<dbReference type="PANTHER" id="PTHR45753">
    <property type="entry name" value="ORNITHINE CARBAMOYLTRANSFERASE, MITOCHONDRIAL"/>
    <property type="match status" value="1"/>
</dbReference>
<evidence type="ECO:0000313" key="10">
    <source>
        <dbReference type="EMBL" id="MCB7388686.1"/>
    </source>
</evidence>
<proteinExistence type="inferred from homology"/>
<dbReference type="InterPro" id="IPR016035">
    <property type="entry name" value="Acyl_Trfase/lysoPLipase"/>
</dbReference>
<feature type="active site" description="Proton acceptor" evidence="8">
    <location>
        <position position="184"/>
    </location>
</feature>
<dbReference type="Pfam" id="PF00185">
    <property type="entry name" value="OTCace"/>
    <property type="match status" value="1"/>
</dbReference>
<sequence length="684" mass="77000">MKPVIDMNREYGLVFDGGGARGAYQIGAWKALEEAGVKINAVAGTSVGALNGALVCMGSVEQAEHIWEEMTFSNVMDVEDELMERLFQGEIPLRVLIKEMWQKVTDGGIDITPLRKFIHEVIDEERIRACGKEFCILTFSVTDFRELDLSIEEIEEGLLEDFLMASAYLLGFKNEPLHGKTYIDGGVINNVPTNSLLKRGYKDIIQVRIFGPGRVPRAVIPEEGSEYEVIPRVSLGSILEFSGKRSRQNMKIGYFDAKRMLYGLAGSIYYIEQTHEECYYVEIMKNIGELEKAEYRFKLKLPLNCADAELFLAMLEASAKLMRIQKYNVYTVDALWDKVCERYELLMETGRIEFPKFVHALTGMRKDYKMNLKGRNFLTLKDYTPAEIDYLLNLAADLKEKKKRGITGNSLKGKNIALIFEKPSTRTRCAFTVGAQDEGGIPTYLAGDEIQLGHKESIEDTARVLGRMFDGIEFRGFEQEYADILAESSGVPVWNGLTDTYHPTQCLAMLMTMREEFGYLKGLKVAYLGDGRNNVATSLLIGSVKMGVSVTICGPKQLWPSKELVEECQEYAKESGAVIEVTSDLDGVKGADVLYTDVWISMGEEKKEQERERISKPYQVNKELMERTGKSTTIFSHCLPAVKGKEVTEEVFESEASKVFEEAENRLHTIKAIMVATLGDMEEA</sequence>
<evidence type="ECO:0000256" key="6">
    <source>
        <dbReference type="ARBA" id="ARBA00048772"/>
    </source>
</evidence>
<keyword evidence="7" id="KW-0963">Cytoplasm</keyword>
<feature type="binding site" evidence="7">
    <location>
        <position position="451"/>
    </location>
    <ligand>
        <name>carbamoyl phosphate</name>
        <dbReference type="ChEBI" id="CHEBI:58228"/>
    </ligand>
</feature>
<evidence type="ECO:0000256" key="7">
    <source>
        <dbReference type="HAMAP-Rule" id="MF_01109"/>
    </source>
</evidence>
<organism evidence="10 11">
    <name type="scientific">Bariatricus massiliensis</name>
    <dbReference type="NCBI Taxonomy" id="1745713"/>
    <lineage>
        <taxon>Bacteria</taxon>
        <taxon>Bacillati</taxon>
        <taxon>Bacillota</taxon>
        <taxon>Clostridia</taxon>
        <taxon>Lachnospirales</taxon>
        <taxon>Lachnospiraceae</taxon>
        <taxon>Bariatricus</taxon>
    </lineage>
</organism>
<dbReference type="Gene3D" id="3.40.1090.10">
    <property type="entry name" value="Cytosolic phospholipase A2 catalytic domain"/>
    <property type="match status" value="1"/>
</dbReference>
<dbReference type="PROSITE" id="PS51635">
    <property type="entry name" value="PNPLA"/>
    <property type="match status" value="1"/>
</dbReference>
<dbReference type="InterPro" id="IPR006131">
    <property type="entry name" value="Asp_carbamoyltransf_Asp/Orn-bd"/>
</dbReference>
<feature type="binding site" evidence="7">
    <location>
        <begin position="601"/>
        <end position="602"/>
    </location>
    <ligand>
        <name>L-ornithine</name>
        <dbReference type="ChEBI" id="CHEBI:46911"/>
    </ligand>
</feature>
<feature type="short sequence motif" description="GXGXXG" evidence="8">
    <location>
        <begin position="17"/>
        <end position="22"/>
    </location>
</feature>
<evidence type="ECO:0000256" key="4">
    <source>
        <dbReference type="ARBA" id="ARBA00022679"/>
    </source>
</evidence>
<feature type="binding site" evidence="7">
    <location>
        <position position="534"/>
    </location>
    <ligand>
        <name>L-ornithine</name>
        <dbReference type="ChEBI" id="CHEBI:46911"/>
    </ligand>
</feature>
<dbReference type="GO" id="GO:0004585">
    <property type="term" value="F:ornithine carbamoyltransferase activity"/>
    <property type="evidence" value="ECO:0007669"/>
    <property type="project" value="UniProtKB-EC"/>
</dbReference>
<evidence type="ECO:0000313" key="11">
    <source>
        <dbReference type="Proteomes" id="UP001299546"/>
    </source>
</evidence>
<keyword evidence="8" id="KW-0442">Lipid degradation</keyword>
<evidence type="ECO:0000256" key="3">
    <source>
        <dbReference type="ARBA" id="ARBA00013007"/>
    </source>
</evidence>
<comment type="similarity">
    <text evidence="2 7">Belongs to the aspartate/ornithine carbamoyltransferase superfamily. OTCase family.</text>
</comment>
<feature type="short sequence motif" description="GXSXG" evidence="8">
    <location>
        <begin position="44"/>
        <end position="48"/>
    </location>
</feature>
<dbReference type="InterPro" id="IPR002292">
    <property type="entry name" value="Orn/put_carbamltrans"/>
</dbReference>
<dbReference type="Pfam" id="PF01734">
    <property type="entry name" value="Patatin"/>
    <property type="match status" value="1"/>
</dbReference>
<feature type="binding site" evidence="7">
    <location>
        <position position="597"/>
    </location>
    <ligand>
        <name>L-ornithine</name>
        <dbReference type="ChEBI" id="CHEBI:46911"/>
    </ligand>
</feature>
<dbReference type="InterPro" id="IPR024904">
    <property type="entry name" value="OTCase_ArgI"/>
</dbReference>
<dbReference type="SUPFAM" id="SSF52151">
    <property type="entry name" value="FabD/lysophospholipase-like"/>
    <property type="match status" value="1"/>
</dbReference>
<feature type="short sequence motif" description="DGA/G" evidence="8">
    <location>
        <begin position="184"/>
        <end position="186"/>
    </location>
</feature>
<dbReference type="InterPro" id="IPR006130">
    <property type="entry name" value="Asp/Orn_carbamoylTrfase"/>
</dbReference>
<dbReference type="Pfam" id="PF02729">
    <property type="entry name" value="OTCace_N"/>
    <property type="match status" value="1"/>
</dbReference>
<feature type="binding site" evidence="7">
    <location>
        <begin position="638"/>
        <end position="639"/>
    </location>
    <ligand>
        <name>carbamoyl phosphate</name>
        <dbReference type="ChEBI" id="CHEBI:58228"/>
    </ligand>
</feature>
<feature type="active site" description="Nucleophile" evidence="8">
    <location>
        <position position="46"/>
    </location>
</feature>
<comment type="catalytic activity">
    <reaction evidence="6 7">
        <text>carbamoyl phosphate + L-ornithine = L-citrulline + phosphate + H(+)</text>
        <dbReference type="Rhea" id="RHEA:19513"/>
        <dbReference type="ChEBI" id="CHEBI:15378"/>
        <dbReference type="ChEBI" id="CHEBI:43474"/>
        <dbReference type="ChEBI" id="CHEBI:46911"/>
        <dbReference type="ChEBI" id="CHEBI:57743"/>
        <dbReference type="ChEBI" id="CHEBI:58228"/>
        <dbReference type="EC" id="2.1.3.3"/>
    </reaction>
</comment>
<comment type="subcellular location">
    <subcellularLocation>
        <location evidence="7">Cytoplasm</location>
    </subcellularLocation>
</comment>
<dbReference type="SUPFAM" id="SSF53671">
    <property type="entry name" value="Aspartate/ornithine carbamoyltransferase"/>
    <property type="match status" value="1"/>
</dbReference>
<keyword evidence="11" id="KW-1185">Reference proteome</keyword>
<gene>
    <name evidence="10" type="primary">argF</name>
    <name evidence="10" type="ORF">LIZ65_15465</name>
</gene>
<dbReference type="CDD" id="cd07209">
    <property type="entry name" value="Pat_hypo_Ecoli_Z1214_like"/>
    <property type="match status" value="1"/>
</dbReference>
<dbReference type="PRINTS" id="PR00102">
    <property type="entry name" value="OTCASE"/>
</dbReference>
<protein>
    <recommendedName>
        <fullName evidence="3 7">Ornithine carbamoyltransferase</fullName>
        <shortName evidence="7">OTCase</shortName>
        <ecNumber evidence="3 7">2.1.3.3</ecNumber>
    </recommendedName>
</protein>
<comment type="function">
    <text evidence="1">Reversibly catalyzes the transfer of the carbamoyl group from carbamoyl phosphate (CP) to the N(epsilon) atom of ornithine (ORN) to produce L-citrulline.</text>
</comment>
<dbReference type="RefSeq" id="WP_074017779.1">
    <property type="nucleotide sequence ID" value="NZ_JAJCIQ010000013.1"/>
</dbReference>
<name>A0ABS8DJS3_9FIRM</name>
<dbReference type="InterPro" id="IPR036901">
    <property type="entry name" value="Asp/Orn_carbamoylTrfase_sf"/>
</dbReference>
<evidence type="ECO:0000256" key="2">
    <source>
        <dbReference type="ARBA" id="ARBA00007805"/>
    </source>
</evidence>
<reference evidence="10 11" key="1">
    <citation type="submission" date="2021-10" db="EMBL/GenBank/DDBJ databases">
        <title>Collection of gut derived symbiotic bacterial strains cultured from healthy donors.</title>
        <authorList>
            <person name="Lin H."/>
            <person name="Littmann E."/>
            <person name="Kohout C."/>
            <person name="Pamer E.G."/>
        </authorList>
    </citation>
    <scope>NUCLEOTIDE SEQUENCE [LARGE SCALE GENOMIC DNA]</scope>
    <source>
        <strain evidence="10 11">DFI.1.165</strain>
    </source>
</reference>
<dbReference type="InterPro" id="IPR006132">
    <property type="entry name" value="Asp/Orn_carbamoyltranf_P-bd"/>
</dbReference>